<dbReference type="Pfam" id="PF25583">
    <property type="entry name" value="WCX"/>
    <property type="match status" value="1"/>
</dbReference>
<evidence type="ECO:0000259" key="1">
    <source>
        <dbReference type="Pfam" id="PF25583"/>
    </source>
</evidence>
<dbReference type="EMBL" id="AP018205">
    <property type="protein sequence ID" value="BAY59566.1"/>
    <property type="molecule type" value="Genomic_DNA"/>
</dbReference>
<geneLocation type="plasmid" evidence="2">
    <name>plasmid2</name>
</geneLocation>
<evidence type="ECO:0000313" key="2">
    <source>
        <dbReference type="EMBL" id="BAY59566.1"/>
    </source>
</evidence>
<dbReference type="Proteomes" id="UP000217895">
    <property type="component" value="Plasmid Plasmid2 dna"/>
</dbReference>
<proteinExistence type="predicted"/>
<dbReference type="AlphaFoldDB" id="A0A1Z4JS98"/>
<name>A0A1Z4JS98_LEPBY</name>
<organism evidence="2 3">
    <name type="scientific">Leptolyngbya boryana NIES-2135</name>
    <dbReference type="NCBI Taxonomy" id="1973484"/>
    <lineage>
        <taxon>Bacteria</taxon>
        <taxon>Bacillati</taxon>
        <taxon>Cyanobacteriota</taxon>
        <taxon>Cyanophyceae</taxon>
        <taxon>Leptolyngbyales</taxon>
        <taxon>Leptolyngbyaceae</taxon>
        <taxon>Leptolyngbya group</taxon>
        <taxon>Leptolyngbya</taxon>
    </lineage>
</organism>
<sequence length="379" mass="43469">MKLHPYSESDTFIRLMLLIATFVHHPGVGATPAIGANGTHDAMQLVLAQMQHVAHTLGFALPDYSVHTLRKDLKTLRQYGILDQRMYRWGYYLGTGALTQSELSIALQALAAQAQGDAALKQTYETLERRLRGLNLELEGQLLYPVRTQLQRSIIYTDPVEMMQQGHYRQTLFDHIERLQSAILQGLPIELCQRSNPYVPEETGQRLRVYGLQLVYADIAWYLLCEHLDNEHLSIVRLDRLSDHFQILNPQGRGLEQQFQSLQIAHQLLTTGWGLYLGSVEAQQQERLAQLEPIAVLVRFFPPVVDFILEGERRHPTQKVRRGKHGSYVDYHVTLPERSLSEFLHWVNRFMGAAEILAPASLQERHYQSAIALVQRYET</sequence>
<reference evidence="2 3" key="1">
    <citation type="submission" date="2017-06" db="EMBL/GenBank/DDBJ databases">
        <title>Genome sequencing of cyanobaciteial culture collection at National Institute for Environmental Studies (NIES).</title>
        <authorList>
            <person name="Hirose Y."/>
            <person name="Shimura Y."/>
            <person name="Fujisawa T."/>
            <person name="Nakamura Y."/>
            <person name="Kawachi M."/>
        </authorList>
    </citation>
    <scope>NUCLEOTIDE SEQUENCE [LARGE SCALE GENOMIC DNA]</scope>
    <source>
        <strain evidence="2 3">NIES-2135</strain>
        <plasmid evidence="3">Plasmid Plasmid2 dna</plasmid>
    </source>
</reference>
<protein>
    <recommendedName>
        <fullName evidence="1">WCX domain-containing protein</fullName>
    </recommendedName>
</protein>
<keyword evidence="3" id="KW-1185">Reference proteome</keyword>
<gene>
    <name evidence="2" type="ORF">NIES2135_64430</name>
</gene>
<keyword evidence="2" id="KW-0614">Plasmid</keyword>
<feature type="domain" description="WCX" evidence="1">
    <location>
        <begin position="292"/>
        <end position="365"/>
    </location>
</feature>
<dbReference type="InterPro" id="IPR057727">
    <property type="entry name" value="WCX_dom"/>
</dbReference>
<accession>A0A1Z4JS98</accession>
<evidence type="ECO:0000313" key="3">
    <source>
        <dbReference type="Proteomes" id="UP000217895"/>
    </source>
</evidence>